<evidence type="ECO:0000313" key="2">
    <source>
        <dbReference type="EMBL" id="CAD7460592.1"/>
    </source>
</evidence>
<dbReference type="AlphaFoldDB" id="A0A7R9ILS8"/>
<dbReference type="EMBL" id="OE003841">
    <property type="protein sequence ID" value="CAD7460592.1"/>
    <property type="molecule type" value="Genomic_DNA"/>
</dbReference>
<feature type="region of interest" description="Disordered" evidence="1">
    <location>
        <begin position="136"/>
        <end position="167"/>
    </location>
</feature>
<gene>
    <name evidence="2" type="ORF">TTEB3V08_LOCUS8516</name>
</gene>
<organism evidence="2">
    <name type="scientific">Timema tahoe</name>
    <dbReference type="NCBI Taxonomy" id="61484"/>
    <lineage>
        <taxon>Eukaryota</taxon>
        <taxon>Metazoa</taxon>
        <taxon>Ecdysozoa</taxon>
        <taxon>Arthropoda</taxon>
        <taxon>Hexapoda</taxon>
        <taxon>Insecta</taxon>
        <taxon>Pterygota</taxon>
        <taxon>Neoptera</taxon>
        <taxon>Polyneoptera</taxon>
        <taxon>Phasmatodea</taxon>
        <taxon>Timematodea</taxon>
        <taxon>Timematoidea</taxon>
        <taxon>Timematidae</taxon>
        <taxon>Timema</taxon>
    </lineage>
</organism>
<name>A0A7R9ILS8_9NEOP</name>
<feature type="compositionally biased region" description="Basic and acidic residues" evidence="1">
    <location>
        <begin position="10"/>
        <end position="32"/>
    </location>
</feature>
<sequence length="167" mass="18915">MTSPVNILQKSEREREHHREVRREREREREVCEITTPAKPRGKGRGTGGRGTDAPYKKTQKNKPSAQAHCLTHAILSFLMVSCINKKNRPVVDGCEGRNVTLSRVELVKPIRIHTPTRGKTFFIMYSAVTLETPNYQDHGRASPPDLVRAPSPPPFSPINRNQRELA</sequence>
<evidence type="ECO:0000256" key="1">
    <source>
        <dbReference type="SAM" id="MobiDB-lite"/>
    </source>
</evidence>
<protein>
    <submittedName>
        <fullName evidence="2">Uncharacterized protein</fullName>
    </submittedName>
</protein>
<proteinExistence type="predicted"/>
<feature type="region of interest" description="Disordered" evidence="1">
    <location>
        <begin position="1"/>
        <end position="64"/>
    </location>
</feature>
<reference evidence="2" key="1">
    <citation type="submission" date="2020-11" db="EMBL/GenBank/DDBJ databases">
        <authorList>
            <person name="Tran Van P."/>
        </authorList>
    </citation>
    <scope>NUCLEOTIDE SEQUENCE</scope>
</reference>
<accession>A0A7R9ILS8</accession>